<reference evidence="1" key="1">
    <citation type="journal article" date="2021" name="New Phytol.">
        <title>Evolutionary innovations through gain and loss of genes in the ectomycorrhizal Boletales.</title>
        <authorList>
            <person name="Wu G."/>
            <person name="Miyauchi S."/>
            <person name="Morin E."/>
            <person name="Kuo A."/>
            <person name="Drula E."/>
            <person name="Varga T."/>
            <person name="Kohler A."/>
            <person name="Feng B."/>
            <person name="Cao Y."/>
            <person name="Lipzen A."/>
            <person name="Daum C."/>
            <person name="Hundley H."/>
            <person name="Pangilinan J."/>
            <person name="Johnson J."/>
            <person name="Barry K."/>
            <person name="LaButti K."/>
            <person name="Ng V."/>
            <person name="Ahrendt S."/>
            <person name="Min B."/>
            <person name="Choi I.G."/>
            <person name="Park H."/>
            <person name="Plett J.M."/>
            <person name="Magnuson J."/>
            <person name="Spatafora J.W."/>
            <person name="Nagy L.G."/>
            <person name="Henrissat B."/>
            <person name="Grigoriev I.V."/>
            <person name="Yang Z.L."/>
            <person name="Xu J."/>
            <person name="Martin F.M."/>
        </authorList>
    </citation>
    <scope>NUCLEOTIDE SEQUENCE</scope>
    <source>
        <strain evidence="1">ATCC 28755</strain>
    </source>
</reference>
<keyword evidence="2" id="KW-1185">Reference proteome</keyword>
<comment type="caution">
    <text evidence="1">The sequence shown here is derived from an EMBL/GenBank/DDBJ whole genome shotgun (WGS) entry which is preliminary data.</text>
</comment>
<name>A0ACB8A7L4_9AGAM</name>
<evidence type="ECO:0000313" key="1">
    <source>
        <dbReference type="EMBL" id="KAH7909390.1"/>
    </source>
</evidence>
<accession>A0ACB8A7L4</accession>
<proteinExistence type="predicted"/>
<protein>
    <submittedName>
        <fullName evidence="1">Uncharacterized protein</fullName>
    </submittedName>
</protein>
<sequence length="186" mass="20206">MPNLPLHPSVVTGPRLLSFPRLLRKAPMMRVLTQICKAVAAIPSPLANVHNRAQKSLVGLFDSPHGHLFGPVPGSPLDEIKLLLCPSGKPLMITPTPSLDFVFPPWNLALISAQEPKMVQPTLASELAEGWLSISFDDILCGCGTRTMEAVVILSVNGGGNRVWDEMVDKHQTGPYETSYTPSYDL</sequence>
<gene>
    <name evidence="1" type="ORF">BJ138DRAFT_1102703</name>
</gene>
<dbReference type="EMBL" id="MU267762">
    <property type="protein sequence ID" value="KAH7909390.1"/>
    <property type="molecule type" value="Genomic_DNA"/>
</dbReference>
<evidence type="ECO:0000313" key="2">
    <source>
        <dbReference type="Proteomes" id="UP000790377"/>
    </source>
</evidence>
<organism evidence="1 2">
    <name type="scientific">Hygrophoropsis aurantiaca</name>
    <dbReference type="NCBI Taxonomy" id="72124"/>
    <lineage>
        <taxon>Eukaryota</taxon>
        <taxon>Fungi</taxon>
        <taxon>Dikarya</taxon>
        <taxon>Basidiomycota</taxon>
        <taxon>Agaricomycotina</taxon>
        <taxon>Agaricomycetes</taxon>
        <taxon>Agaricomycetidae</taxon>
        <taxon>Boletales</taxon>
        <taxon>Coniophorineae</taxon>
        <taxon>Hygrophoropsidaceae</taxon>
        <taxon>Hygrophoropsis</taxon>
    </lineage>
</organism>
<dbReference type="Proteomes" id="UP000790377">
    <property type="component" value="Unassembled WGS sequence"/>
</dbReference>